<keyword evidence="1" id="KW-0805">Transcription regulation</keyword>
<evidence type="ECO:0000256" key="1">
    <source>
        <dbReference type="ARBA" id="ARBA00023015"/>
    </source>
</evidence>
<dbReference type="RefSeq" id="WP_132604777.1">
    <property type="nucleotide sequence ID" value="NZ_SMKO01000196.1"/>
</dbReference>
<evidence type="ECO:0000256" key="2">
    <source>
        <dbReference type="ARBA" id="ARBA00023163"/>
    </source>
</evidence>
<organism evidence="4 5">
    <name type="scientific">Nonomuraea deserti</name>
    <dbReference type="NCBI Taxonomy" id="1848322"/>
    <lineage>
        <taxon>Bacteria</taxon>
        <taxon>Bacillati</taxon>
        <taxon>Actinomycetota</taxon>
        <taxon>Actinomycetes</taxon>
        <taxon>Streptosporangiales</taxon>
        <taxon>Streptosporangiaceae</taxon>
        <taxon>Nonomuraea</taxon>
    </lineage>
</organism>
<dbReference type="Pfam" id="PF01965">
    <property type="entry name" value="DJ-1_PfpI"/>
    <property type="match status" value="1"/>
</dbReference>
<dbReference type="InterPro" id="IPR009057">
    <property type="entry name" value="Homeodomain-like_sf"/>
</dbReference>
<dbReference type="InterPro" id="IPR002818">
    <property type="entry name" value="DJ-1/PfpI"/>
</dbReference>
<keyword evidence="2" id="KW-0804">Transcription</keyword>
<dbReference type="EMBL" id="SMKO01000196">
    <property type="protein sequence ID" value="TDC92490.1"/>
    <property type="molecule type" value="Genomic_DNA"/>
</dbReference>
<sequence length="372" mass="39256">MPVIHVALTTLIVVAPFLVLGPYVTDEQSAAVNVRICGLVVLVDFSGGGEAGGVRDVIVAVYDGVVLLDVAGPLQVLHGSGGYRIRLASVDGRSVHTDIGVPLGSDLALGDVEGPVDTLLIPGYAYPDGDRPAAAFLDGLRDIGRRARRVASVCTGALLLAETGLLDGRRATTHWAACADLASRFPRVAVEPDAIYVRDGLVMTSAGVTAGIDLALALVEEDHGPDIARTVAKYLVVFLQRPGGQSQFSVRGAIATPRHAALRRLLDAVVAEPAANHSLATMAARAAVSERHLTRLFRREVGLTPGQYVERVRVEAAQVLLETSAVGVASVARSCGFGSDETMRRAFLQVLGTTPTAYRQRFRTSHAISFVK</sequence>
<gene>
    <name evidence="4" type="ORF">E1292_41700</name>
</gene>
<name>A0A4R4ULF6_9ACTN</name>
<comment type="caution">
    <text evidence="4">The sequence shown here is derived from an EMBL/GenBank/DDBJ whole genome shotgun (WGS) entry which is preliminary data.</text>
</comment>
<dbReference type="GO" id="GO:0043565">
    <property type="term" value="F:sequence-specific DNA binding"/>
    <property type="evidence" value="ECO:0007669"/>
    <property type="project" value="InterPro"/>
</dbReference>
<accession>A0A4R4ULF6</accession>
<evidence type="ECO:0000313" key="5">
    <source>
        <dbReference type="Proteomes" id="UP000295258"/>
    </source>
</evidence>
<proteinExistence type="predicted"/>
<protein>
    <submittedName>
        <fullName evidence="4">GlxA family transcriptional regulator</fullName>
    </submittedName>
</protein>
<feature type="domain" description="HTH araC/xylS-type" evidence="3">
    <location>
        <begin position="263"/>
        <end position="361"/>
    </location>
</feature>
<dbReference type="PANTHER" id="PTHR43130">
    <property type="entry name" value="ARAC-FAMILY TRANSCRIPTIONAL REGULATOR"/>
    <property type="match status" value="1"/>
</dbReference>
<dbReference type="PANTHER" id="PTHR43130:SF3">
    <property type="entry name" value="HTH-TYPE TRANSCRIPTIONAL REGULATOR RV1931C"/>
    <property type="match status" value="1"/>
</dbReference>
<dbReference type="Gene3D" id="3.40.50.880">
    <property type="match status" value="1"/>
</dbReference>
<dbReference type="InterPro" id="IPR018060">
    <property type="entry name" value="HTH_AraC"/>
</dbReference>
<dbReference type="InterPro" id="IPR029062">
    <property type="entry name" value="Class_I_gatase-like"/>
</dbReference>
<dbReference type="Gene3D" id="1.10.10.60">
    <property type="entry name" value="Homeodomain-like"/>
    <property type="match status" value="2"/>
</dbReference>
<keyword evidence="5" id="KW-1185">Reference proteome</keyword>
<dbReference type="CDD" id="cd03137">
    <property type="entry name" value="GATase1_AraC_1"/>
    <property type="match status" value="1"/>
</dbReference>
<dbReference type="AlphaFoldDB" id="A0A4R4ULF6"/>
<dbReference type="SMART" id="SM00342">
    <property type="entry name" value="HTH_ARAC"/>
    <property type="match status" value="1"/>
</dbReference>
<evidence type="ECO:0000313" key="4">
    <source>
        <dbReference type="EMBL" id="TDC92490.1"/>
    </source>
</evidence>
<dbReference type="SUPFAM" id="SSF52317">
    <property type="entry name" value="Class I glutamine amidotransferase-like"/>
    <property type="match status" value="1"/>
</dbReference>
<dbReference type="SUPFAM" id="SSF46689">
    <property type="entry name" value="Homeodomain-like"/>
    <property type="match status" value="2"/>
</dbReference>
<dbReference type="PROSITE" id="PS01124">
    <property type="entry name" value="HTH_ARAC_FAMILY_2"/>
    <property type="match status" value="1"/>
</dbReference>
<evidence type="ECO:0000259" key="3">
    <source>
        <dbReference type="PROSITE" id="PS01124"/>
    </source>
</evidence>
<dbReference type="Proteomes" id="UP000295258">
    <property type="component" value="Unassembled WGS sequence"/>
</dbReference>
<dbReference type="Pfam" id="PF12833">
    <property type="entry name" value="HTH_18"/>
    <property type="match status" value="1"/>
</dbReference>
<dbReference type="GO" id="GO:0003700">
    <property type="term" value="F:DNA-binding transcription factor activity"/>
    <property type="evidence" value="ECO:0007669"/>
    <property type="project" value="InterPro"/>
</dbReference>
<reference evidence="4 5" key="1">
    <citation type="submission" date="2019-03" db="EMBL/GenBank/DDBJ databases">
        <title>Draft genome sequences of novel Actinobacteria.</title>
        <authorList>
            <person name="Sahin N."/>
            <person name="Ay H."/>
            <person name="Saygin H."/>
        </authorList>
    </citation>
    <scope>NUCLEOTIDE SEQUENCE [LARGE SCALE GENOMIC DNA]</scope>
    <source>
        <strain evidence="4 5">KC310</strain>
    </source>
</reference>
<dbReference type="InterPro" id="IPR052158">
    <property type="entry name" value="INH-QAR"/>
</dbReference>